<evidence type="ECO:0000256" key="1">
    <source>
        <dbReference type="SAM" id="MobiDB-lite"/>
    </source>
</evidence>
<gene>
    <name evidence="2" type="ORF">BJ878DRAFT_520021</name>
</gene>
<feature type="compositionally biased region" description="Basic and acidic residues" evidence="1">
    <location>
        <begin position="530"/>
        <end position="542"/>
    </location>
</feature>
<dbReference type="Proteomes" id="UP000887226">
    <property type="component" value="Unassembled WGS sequence"/>
</dbReference>
<dbReference type="OrthoDB" id="4160836at2759"/>
<feature type="region of interest" description="Disordered" evidence="1">
    <location>
        <begin position="348"/>
        <end position="373"/>
    </location>
</feature>
<accession>A0A9P8CDR9</accession>
<feature type="compositionally biased region" description="Polar residues" evidence="1">
    <location>
        <begin position="197"/>
        <end position="207"/>
    </location>
</feature>
<feature type="region of interest" description="Disordered" evidence="1">
    <location>
        <begin position="499"/>
        <end position="593"/>
    </location>
</feature>
<feature type="region of interest" description="Disordered" evidence="1">
    <location>
        <begin position="448"/>
        <end position="472"/>
    </location>
</feature>
<sequence>MQRTPPKRRTVSPRAAIPINAANTPSRIPGPKNGATTPRSGRPSFASPTKASLSRHNHQLLHKTPPAVALIRPGSRGRNLDEVFSRALEKARPSVEAGASNVDEGTDGSTTQELERPDEHPFFNAQTQGPGPTRSFGGKLAVKPRRKSGSSFKQSPTKAFQALVETGEVDKTNPFVKTGLRRSPIGYQDVPVLRASPASNDIGNSFKKTGLRRSPKISQEQPGSQNAADPFTQKEVRRSPVGSQEVLEESTSLGNLPIGATEDLPQDENINPFMRKEIRRSGPLDQAPLQQENPNPLQSIGLGRSPTFSRPLSSLQNHTPAETSTTPKETPPRTSILGLTQDVVTQVEEDNDQENELPLPRLRPGQNSGPLPRPPILSDHPVLSDPEFSRAVEAALQSSSPVPFVETSPSPLRISQVETNTQKISGLLETEADTQNSTSFSKALEAAVFSSPSRRIRPPSRPISEPAEPIRPQERHIATDLHKLDSLVDNAILQNRLPVPKSVNPSLRSPARRPRQTVSPPVRLYSQTRAESRFRYSQREEPELPPTPTQLGLDDPIVTTPPSGVHDSPRKKVKRDRSLGQKLSSSPLKARHVFPQESQDLMELAVPTDSGAKATGVVPRRKSARFLVPVDPYAAKKEARDTLLRELQQIQQDISMANKENERLHSQRETRKSKPVDPIDTEQLVAMLLRSTAPEPTANTGSKPTSIFKSIGSFLPFSSRRKQRSAAALVKKHLSSHLPIAADEPLSYLQAFSPLVYTSKITISMPEQDYDISSQESEMATVQHHAITTSHPSGLFHARLNMTVDSAVPSITTLEIMKLDFSAERELGTFVRRQCDPEEPLHNSIGVVCWAMGRWVETSIKRAILWCNITHELGTAEARKKSLQTKKKRKHAKFVEEDEEDSESRIWTKKDLAPHMGRSAFELSTDEVEVRFEWTVEFDWSGEVESKISAIVRMPSSWQTGDECKSRSKIPEVFDRLVKAKGPLVAARVIIGLLMPY</sequence>
<keyword evidence="3" id="KW-1185">Reference proteome</keyword>
<feature type="compositionally biased region" description="Basic residues" evidence="1">
    <location>
        <begin position="1"/>
        <end position="11"/>
    </location>
</feature>
<protein>
    <submittedName>
        <fullName evidence="2">Uncharacterized protein</fullName>
    </submittedName>
</protein>
<evidence type="ECO:0000313" key="3">
    <source>
        <dbReference type="Proteomes" id="UP000887226"/>
    </source>
</evidence>
<proteinExistence type="predicted"/>
<comment type="caution">
    <text evidence="2">The sequence shown here is derived from an EMBL/GenBank/DDBJ whole genome shotgun (WGS) entry which is preliminary data.</text>
</comment>
<feature type="compositionally biased region" description="Polar residues" evidence="1">
    <location>
        <begin position="306"/>
        <end position="328"/>
    </location>
</feature>
<feature type="compositionally biased region" description="Polar residues" evidence="1">
    <location>
        <begin position="216"/>
        <end position="227"/>
    </location>
</feature>
<feature type="region of interest" description="Disordered" evidence="1">
    <location>
        <begin position="90"/>
        <end position="156"/>
    </location>
</feature>
<dbReference type="AlphaFoldDB" id="A0A9P8CDR9"/>
<reference evidence="2" key="1">
    <citation type="journal article" date="2021" name="IMA Fungus">
        <title>Genomic characterization of three marine fungi, including Emericellopsis atlantica sp. nov. with signatures of a generalist lifestyle and marine biomass degradation.</title>
        <authorList>
            <person name="Hagestad O.C."/>
            <person name="Hou L."/>
            <person name="Andersen J.H."/>
            <person name="Hansen E.H."/>
            <person name="Altermark B."/>
            <person name="Li C."/>
            <person name="Kuhnert E."/>
            <person name="Cox R.J."/>
            <person name="Crous P.W."/>
            <person name="Spatafora J.W."/>
            <person name="Lail K."/>
            <person name="Amirebrahimi M."/>
            <person name="Lipzen A."/>
            <person name="Pangilinan J."/>
            <person name="Andreopoulos W."/>
            <person name="Hayes R.D."/>
            <person name="Ng V."/>
            <person name="Grigoriev I.V."/>
            <person name="Jackson S.A."/>
            <person name="Sutton T.D.S."/>
            <person name="Dobson A.D.W."/>
            <person name="Rama T."/>
        </authorList>
    </citation>
    <scope>NUCLEOTIDE SEQUENCE</scope>
    <source>
        <strain evidence="2">TRa3180A</strain>
    </source>
</reference>
<evidence type="ECO:0000313" key="2">
    <source>
        <dbReference type="EMBL" id="KAG9241576.1"/>
    </source>
</evidence>
<feature type="region of interest" description="Disordered" evidence="1">
    <location>
        <begin position="1"/>
        <end position="74"/>
    </location>
</feature>
<dbReference type="EMBL" id="MU254190">
    <property type="protein sequence ID" value="KAG9241576.1"/>
    <property type="molecule type" value="Genomic_DNA"/>
</dbReference>
<name>A0A9P8CDR9_9HELO</name>
<feature type="compositionally biased region" description="Polar residues" evidence="1">
    <location>
        <begin position="288"/>
        <end position="298"/>
    </location>
</feature>
<organism evidence="2 3">
    <name type="scientific">Calycina marina</name>
    <dbReference type="NCBI Taxonomy" id="1763456"/>
    <lineage>
        <taxon>Eukaryota</taxon>
        <taxon>Fungi</taxon>
        <taxon>Dikarya</taxon>
        <taxon>Ascomycota</taxon>
        <taxon>Pezizomycotina</taxon>
        <taxon>Leotiomycetes</taxon>
        <taxon>Helotiales</taxon>
        <taxon>Pezizellaceae</taxon>
        <taxon>Calycina</taxon>
    </lineage>
</organism>
<feature type="region of interest" description="Disordered" evidence="1">
    <location>
        <begin position="656"/>
        <end position="678"/>
    </location>
</feature>
<feature type="region of interest" description="Disordered" evidence="1">
    <location>
        <begin position="195"/>
        <end position="336"/>
    </location>
</feature>
<feature type="compositionally biased region" description="Basic and acidic residues" evidence="1">
    <location>
        <begin position="659"/>
        <end position="677"/>
    </location>
</feature>